<dbReference type="Proteomes" id="UP000824111">
    <property type="component" value="Unassembled WGS sequence"/>
</dbReference>
<evidence type="ECO:0000259" key="3">
    <source>
        <dbReference type="PROSITE" id="PS50234"/>
    </source>
</evidence>
<dbReference type="CDD" id="cd01465">
    <property type="entry name" value="vWA_subgroup"/>
    <property type="match status" value="1"/>
</dbReference>
<organism evidence="5 6">
    <name type="scientific">Candidatus Avimonoglobus intestinipullorum</name>
    <dbReference type="NCBI Taxonomy" id="2840699"/>
    <lineage>
        <taxon>Bacteria</taxon>
        <taxon>Bacillati</taxon>
        <taxon>Bacillota</taxon>
        <taxon>Clostridia</taxon>
        <taxon>Eubacteriales</taxon>
        <taxon>Candidatus Avimonoglobus</taxon>
    </lineage>
</organism>
<sequence length="693" mass="75325">MKKRGFGFIAAVLMIAVAVPAAAAGADPAAALAEKGILTGYEDGILRLDGLVTRAEFVKMLAAAYRAEYDPELETEGFPDVPRGFWAYEPVMAARQHGFVSGDETGMFHPDAPVLYEQALKMVVAAEKGTHFSYPEGYIGAAIDAGYADRMEALIGEPVTRQDAVYLIYNALCEEQELVFETGFGYSSPGSFSTSSFSGGGSVSAGGGGGAPLLNEYGATDAFQGFHTEEYTAEPENRFKTALTSPLSTFSIDVDTASYSNMRRFLLGGSMPPAGSIRTEELINYFDYDRPENSGDAPFSVSAELHDCPWNEQNKLVMLALHGNELPQEARGQSNLVFLIDTSGSMYAANKLPLVVKSMELLLETLDERDTISIVAYAGSAGMVLEPTPASEKEKILDALKSLRAGGSTAGAAGITLAYETAVQNRVEGNNRVILCTDGDFNVGISSTAELEKFIEEKRDAGIYLSVLGFGMGNYKDNRMETLADKGNGNYAYIDSLKEAKKVLVEDMTKTLYTVADDVKLQVEFNPDVVSEYRLVGYENRNLENEDFADDAVDAGEMGAGHQVTAFYELKMADGAEMEDPLRYRDVQVTDSEELLFLKIRYKKPGETESTLLEIPVANQNAEEQSAHYRFASAVAAFGMLLNRSEYKGSADYGAVIDHARRAKGTDQFGLRAEFIQLADLARYLDTAEKELS</sequence>
<evidence type="ECO:0000313" key="5">
    <source>
        <dbReference type="EMBL" id="HIU49358.1"/>
    </source>
</evidence>
<feature type="signal peptide" evidence="2">
    <location>
        <begin position="1"/>
        <end position="23"/>
    </location>
</feature>
<accession>A0A9D1S7J5</accession>
<dbReference type="InterPro" id="IPR036465">
    <property type="entry name" value="vWFA_dom_sf"/>
</dbReference>
<feature type="domain" description="SLH" evidence="4">
    <location>
        <begin position="74"/>
        <end position="137"/>
    </location>
</feature>
<dbReference type="AlphaFoldDB" id="A0A9D1S7J5"/>
<dbReference type="SUPFAM" id="SSF53300">
    <property type="entry name" value="vWA-like"/>
    <property type="match status" value="1"/>
</dbReference>
<dbReference type="InterPro" id="IPR051266">
    <property type="entry name" value="CLCR"/>
</dbReference>
<dbReference type="Pfam" id="PF12450">
    <property type="entry name" value="vWF_A"/>
    <property type="match status" value="1"/>
</dbReference>
<dbReference type="InterPro" id="IPR021908">
    <property type="entry name" value="YfbK_C"/>
</dbReference>
<reference evidence="5" key="2">
    <citation type="journal article" date="2021" name="PeerJ">
        <title>Extensive microbial diversity within the chicken gut microbiome revealed by metagenomics and culture.</title>
        <authorList>
            <person name="Gilroy R."/>
            <person name="Ravi A."/>
            <person name="Getino M."/>
            <person name="Pursley I."/>
            <person name="Horton D.L."/>
            <person name="Alikhan N.F."/>
            <person name="Baker D."/>
            <person name="Gharbi K."/>
            <person name="Hall N."/>
            <person name="Watson M."/>
            <person name="Adriaenssens E.M."/>
            <person name="Foster-Nyarko E."/>
            <person name="Jarju S."/>
            <person name="Secka A."/>
            <person name="Antonio M."/>
            <person name="Oren A."/>
            <person name="Chaudhuri R.R."/>
            <person name="La Ragione R."/>
            <person name="Hildebrand F."/>
            <person name="Pallen M.J."/>
        </authorList>
    </citation>
    <scope>NUCLEOTIDE SEQUENCE</scope>
    <source>
        <strain evidence="5">ChiSjej4B22-9803</strain>
    </source>
</reference>
<dbReference type="PROSITE" id="PS50234">
    <property type="entry name" value="VWFA"/>
    <property type="match status" value="1"/>
</dbReference>
<keyword evidence="1" id="KW-0677">Repeat</keyword>
<dbReference type="Gene3D" id="3.40.50.410">
    <property type="entry name" value="von Willebrand factor, type A domain"/>
    <property type="match status" value="1"/>
</dbReference>
<evidence type="ECO:0000313" key="6">
    <source>
        <dbReference type="Proteomes" id="UP000824111"/>
    </source>
</evidence>
<dbReference type="InterPro" id="IPR022156">
    <property type="entry name" value="Uncharacterised_YfbK_N"/>
</dbReference>
<feature type="domain" description="VWFA" evidence="3">
    <location>
        <begin position="335"/>
        <end position="512"/>
    </location>
</feature>
<feature type="chain" id="PRO_5038614407" evidence="2">
    <location>
        <begin position="24"/>
        <end position="693"/>
    </location>
</feature>
<proteinExistence type="predicted"/>
<evidence type="ECO:0000256" key="1">
    <source>
        <dbReference type="ARBA" id="ARBA00022737"/>
    </source>
</evidence>
<dbReference type="PANTHER" id="PTHR10579">
    <property type="entry name" value="CALCIUM-ACTIVATED CHLORIDE CHANNEL REGULATOR"/>
    <property type="match status" value="1"/>
</dbReference>
<keyword evidence="2" id="KW-0732">Signal</keyword>
<evidence type="ECO:0000259" key="4">
    <source>
        <dbReference type="PROSITE" id="PS51272"/>
    </source>
</evidence>
<protein>
    <submittedName>
        <fullName evidence="5">von Willebrand factor type A domain-containing protein</fullName>
    </submittedName>
</protein>
<dbReference type="InterPro" id="IPR002035">
    <property type="entry name" value="VWF_A"/>
</dbReference>
<dbReference type="Pfam" id="PF00092">
    <property type="entry name" value="VWA"/>
    <property type="match status" value="1"/>
</dbReference>
<feature type="domain" description="SLH" evidence="4">
    <location>
        <begin position="10"/>
        <end position="73"/>
    </location>
</feature>
<dbReference type="SMART" id="SM00327">
    <property type="entry name" value="VWA"/>
    <property type="match status" value="1"/>
</dbReference>
<gene>
    <name evidence="5" type="ORF">IAB04_08310</name>
</gene>
<dbReference type="InterPro" id="IPR001119">
    <property type="entry name" value="SLH_dom"/>
</dbReference>
<dbReference type="Pfam" id="PF00395">
    <property type="entry name" value="SLH"/>
    <property type="match status" value="2"/>
</dbReference>
<dbReference type="PROSITE" id="PS51272">
    <property type="entry name" value="SLH"/>
    <property type="match status" value="2"/>
</dbReference>
<dbReference type="Pfam" id="PF12034">
    <property type="entry name" value="YfbK_C"/>
    <property type="match status" value="1"/>
</dbReference>
<evidence type="ECO:0000256" key="2">
    <source>
        <dbReference type="SAM" id="SignalP"/>
    </source>
</evidence>
<comment type="caution">
    <text evidence="5">The sequence shown here is derived from an EMBL/GenBank/DDBJ whole genome shotgun (WGS) entry which is preliminary data.</text>
</comment>
<dbReference type="PANTHER" id="PTHR10579:SF43">
    <property type="entry name" value="ZINC FINGER (C3HC4-TYPE RING FINGER) FAMILY PROTEIN"/>
    <property type="match status" value="1"/>
</dbReference>
<reference evidence="5" key="1">
    <citation type="submission" date="2020-10" db="EMBL/GenBank/DDBJ databases">
        <authorList>
            <person name="Gilroy R."/>
        </authorList>
    </citation>
    <scope>NUCLEOTIDE SEQUENCE</scope>
    <source>
        <strain evidence="5">ChiSjej4B22-9803</strain>
    </source>
</reference>
<name>A0A9D1S7J5_9FIRM</name>
<dbReference type="EMBL" id="DVND01000210">
    <property type="protein sequence ID" value="HIU49358.1"/>
    <property type="molecule type" value="Genomic_DNA"/>
</dbReference>